<accession>A0ABU7U176</accession>
<dbReference type="EMBL" id="JAWJZY010000002">
    <property type="protein sequence ID" value="MEE8658582.1"/>
    <property type="molecule type" value="Genomic_DNA"/>
</dbReference>
<protein>
    <submittedName>
        <fullName evidence="1">Uncharacterized protein</fullName>
    </submittedName>
</protein>
<comment type="caution">
    <text evidence="1">The sequence shown here is derived from an EMBL/GenBank/DDBJ whole genome shotgun (WGS) entry which is preliminary data.</text>
</comment>
<sequence>MRAPGPGQSLRSVALDTASPPQILDIRRRLKVTRLDALKLRHVSIKCGEIELSNAWNWYVPSRLSAEMNKLLDTTETPFGLAVKSLAFTRRVEHGFAPTPPPA</sequence>
<organism evidence="1 2">
    <name type="scientific">Sorlinia euscelidii</name>
    <dbReference type="NCBI Taxonomy" id="3081148"/>
    <lineage>
        <taxon>Bacteria</taxon>
        <taxon>Pseudomonadati</taxon>
        <taxon>Pseudomonadota</taxon>
        <taxon>Alphaproteobacteria</taxon>
        <taxon>Acetobacterales</taxon>
        <taxon>Acetobacteraceae</taxon>
        <taxon>Sorlinia</taxon>
    </lineage>
</organism>
<name>A0ABU7U176_9PROT</name>
<dbReference type="InterPro" id="IPR028978">
    <property type="entry name" value="Chorismate_lyase_/UTRA_dom_sf"/>
</dbReference>
<dbReference type="Gene3D" id="3.40.1410.10">
    <property type="entry name" value="Chorismate lyase-like"/>
    <property type="match status" value="1"/>
</dbReference>
<reference evidence="1 2" key="1">
    <citation type="submission" date="2023-10" db="EMBL/GenBank/DDBJ databases">
        <title>Sorlinia euscelidii gen. nov., sp. nov., an acetic acid bacteria isolated from the gut of Euscelidius variegatus emitter.</title>
        <authorList>
            <person name="Michoud G."/>
            <person name="Marasco R."/>
            <person name="Seferji K."/>
            <person name="Gonella E."/>
            <person name="Garuglieri E."/>
            <person name="Alma A."/>
            <person name="Mapelli F."/>
            <person name="Borin S."/>
            <person name="Daffonchio D."/>
            <person name="Crotti E."/>
        </authorList>
    </citation>
    <scope>NUCLEOTIDE SEQUENCE [LARGE SCALE GENOMIC DNA]</scope>
    <source>
        <strain evidence="1 2">EV16P</strain>
    </source>
</reference>
<evidence type="ECO:0000313" key="1">
    <source>
        <dbReference type="EMBL" id="MEE8658582.1"/>
    </source>
</evidence>
<proteinExistence type="predicted"/>
<keyword evidence="2" id="KW-1185">Reference proteome</keyword>
<dbReference type="RefSeq" id="WP_394819491.1">
    <property type="nucleotide sequence ID" value="NZ_JAWJZY010000002.1"/>
</dbReference>
<dbReference type="Proteomes" id="UP001312908">
    <property type="component" value="Unassembled WGS sequence"/>
</dbReference>
<gene>
    <name evidence="1" type="ORF">DOFOFD_06120</name>
</gene>
<dbReference type="SUPFAM" id="SSF64288">
    <property type="entry name" value="Chorismate lyase-like"/>
    <property type="match status" value="1"/>
</dbReference>
<evidence type="ECO:0000313" key="2">
    <source>
        <dbReference type="Proteomes" id="UP001312908"/>
    </source>
</evidence>